<dbReference type="Proteomes" id="UP000813462">
    <property type="component" value="Unassembled WGS sequence"/>
</dbReference>
<organism evidence="2 3">
    <name type="scientific">Ziziphus jujuba var. spinosa</name>
    <dbReference type="NCBI Taxonomy" id="714518"/>
    <lineage>
        <taxon>Eukaryota</taxon>
        <taxon>Viridiplantae</taxon>
        <taxon>Streptophyta</taxon>
        <taxon>Embryophyta</taxon>
        <taxon>Tracheophyta</taxon>
        <taxon>Spermatophyta</taxon>
        <taxon>Magnoliopsida</taxon>
        <taxon>eudicotyledons</taxon>
        <taxon>Gunneridae</taxon>
        <taxon>Pentapetalae</taxon>
        <taxon>rosids</taxon>
        <taxon>fabids</taxon>
        <taxon>Rosales</taxon>
        <taxon>Rhamnaceae</taxon>
        <taxon>Paliureae</taxon>
        <taxon>Ziziphus</taxon>
    </lineage>
</organism>
<dbReference type="GO" id="GO:0006952">
    <property type="term" value="P:defense response"/>
    <property type="evidence" value="ECO:0007669"/>
    <property type="project" value="UniProtKB-KW"/>
</dbReference>
<comment type="caution">
    <text evidence="2">The sequence shown here is derived from an EMBL/GenBank/DDBJ whole genome shotgun (WGS) entry which is preliminary data.</text>
</comment>
<sequence length="285" mass="31274">MSFFPSLKNLEIRECPKLTSMPLFPYLEWLSPEQTSSKPLLQMMTMTMAQKEASSSSSSSASSSSSFQPLSKLVDMQIQSIDDVQSLLQQALGNLSSLRSLNSQKCANLTSLPEAMGNLSSLGYIENRNCPNLTSLGLQHSKEIGLPGNLKCEAISAMKALLVFGAGLAADNGAVGFTFSLMIVIDNLEKEIYLITSKCTRNCVCVFSFMQRCLVSTGFTELIVYSFLDSILLSFSGQSQFVDWLCILKSLLHVDLLMKSQAQSSNQLIICKALQLSSLHQFQTQ</sequence>
<accession>A0A978VBP5</accession>
<keyword evidence="1" id="KW-0611">Plant defense</keyword>
<gene>
    <name evidence="2" type="ORF">FEM48_Zijuj06G0213300</name>
</gene>
<evidence type="ECO:0000256" key="1">
    <source>
        <dbReference type="ARBA" id="ARBA00022821"/>
    </source>
</evidence>
<name>A0A978VBP5_ZIZJJ</name>
<dbReference type="EMBL" id="JAEACU010000006">
    <property type="protein sequence ID" value="KAH7525330.1"/>
    <property type="molecule type" value="Genomic_DNA"/>
</dbReference>
<evidence type="ECO:0000313" key="3">
    <source>
        <dbReference type="Proteomes" id="UP000813462"/>
    </source>
</evidence>
<dbReference type="Gene3D" id="3.80.10.10">
    <property type="entry name" value="Ribonuclease Inhibitor"/>
    <property type="match status" value="1"/>
</dbReference>
<dbReference type="PANTHER" id="PTHR36766:SF30">
    <property type="entry name" value="TIR-NBS TYPE DISEASE RESISTANCE PROTEIN-RELATED"/>
    <property type="match status" value="1"/>
</dbReference>
<evidence type="ECO:0000313" key="2">
    <source>
        <dbReference type="EMBL" id="KAH7525330.1"/>
    </source>
</evidence>
<proteinExistence type="predicted"/>
<protein>
    <submittedName>
        <fullName evidence="2">Uncharacterized protein</fullName>
    </submittedName>
</protein>
<reference evidence="2" key="1">
    <citation type="journal article" date="2021" name="Front. Plant Sci.">
        <title>Chromosome-Scale Genome Assembly for Chinese Sour Jujube and Insights Into Its Genome Evolution and Domestication Signature.</title>
        <authorList>
            <person name="Shen L.-Y."/>
            <person name="Luo H."/>
            <person name="Wang X.-L."/>
            <person name="Wang X.-M."/>
            <person name="Qiu X.-J."/>
            <person name="Liu H."/>
            <person name="Zhou S.-S."/>
            <person name="Jia K.-H."/>
            <person name="Nie S."/>
            <person name="Bao Y.-T."/>
            <person name="Zhang R.-G."/>
            <person name="Yun Q.-Z."/>
            <person name="Chai Y.-H."/>
            <person name="Lu J.-Y."/>
            <person name="Li Y."/>
            <person name="Zhao S.-W."/>
            <person name="Mao J.-F."/>
            <person name="Jia S.-G."/>
            <person name="Mao Y.-M."/>
        </authorList>
    </citation>
    <scope>NUCLEOTIDE SEQUENCE</scope>
    <source>
        <strain evidence="2">AT0</strain>
        <tissue evidence="2">Leaf</tissue>
    </source>
</reference>
<dbReference type="AlphaFoldDB" id="A0A978VBP5"/>
<dbReference type="PANTHER" id="PTHR36766">
    <property type="entry name" value="PLANT BROAD-SPECTRUM MILDEW RESISTANCE PROTEIN RPW8"/>
    <property type="match status" value="1"/>
</dbReference>
<dbReference type="InterPro" id="IPR032675">
    <property type="entry name" value="LRR_dom_sf"/>
</dbReference>